<sequence length="259" mass="29577">MLHNYNVTFPSGSIITGQQLQLLHDQPQKFLKYQYIDNSDGVVSGMELVETDGILSITPGMYKYNEVFYLLEEKINIETENQSFESGQNYSVILSPSERKTAPDIIDNQLQILVIKSNSSSDTSAHVICSFYGNPQLPKYCKDIFSENFDLLPYRQSCFGNDPTYSKHLFRLVYQYLTTEKSGLHTLDYILISEISRCGYVSPLTMQNYIAASGQAAPVFEDRRTFFKAFIDSLDLLIDYKPVIQTEETETADPEGFFF</sequence>
<reference evidence="1 2" key="1">
    <citation type="submission" date="2013-06" db="EMBL/GenBank/DDBJ databases">
        <title>Rumen cellulosomics: divergent fiber-degrading strategies revealed by comparative genome-wide analysis of six Ruminococcal strains.</title>
        <authorList>
            <person name="Dassa B."/>
            <person name="Borovok I."/>
            <person name="Lamed R."/>
            <person name="Flint H."/>
            <person name="Yeoman C.J."/>
            <person name="White B."/>
            <person name="Bayer E.A."/>
        </authorList>
    </citation>
    <scope>NUCLEOTIDE SEQUENCE [LARGE SCALE GENOMIC DNA]</scope>
    <source>
        <strain evidence="1 2">SY3</strain>
    </source>
</reference>
<dbReference type="EMBL" id="JEOB01000002">
    <property type="protein sequence ID" value="EXM40278.1"/>
    <property type="molecule type" value="Genomic_DNA"/>
</dbReference>
<dbReference type="Proteomes" id="UP000021369">
    <property type="component" value="Unassembled WGS sequence"/>
</dbReference>
<proteinExistence type="predicted"/>
<dbReference type="AlphaFoldDB" id="A0A011W0C5"/>
<keyword evidence="2" id="KW-1185">Reference proteome</keyword>
<dbReference type="RefSeq" id="WP_037287214.1">
    <property type="nucleotide sequence ID" value="NZ_JEOB01000002.1"/>
</dbReference>
<protein>
    <submittedName>
        <fullName evidence="1">Uncharacterized protein</fullName>
    </submittedName>
</protein>
<dbReference type="PATRIC" id="fig|1341156.4.peg.1153"/>
<gene>
    <name evidence="1" type="ORF">RASY3_09275</name>
</gene>
<name>A0A011W0C5_RUMAL</name>
<comment type="caution">
    <text evidence="1">The sequence shown here is derived from an EMBL/GenBank/DDBJ whole genome shotgun (WGS) entry which is preliminary data.</text>
</comment>
<accession>A0A011W0C5</accession>
<dbReference type="OrthoDB" id="1664853at2"/>
<evidence type="ECO:0000313" key="1">
    <source>
        <dbReference type="EMBL" id="EXM40278.1"/>
    </source>
</evidence>
<evidence type="ECO:0000313" key="2">
    <source>
        <dbReference type="Proteomes" id="UP000021369"/>
    </source>
</evidence>
<organism evidence="1 2">
    <name type="scientific">Ruminococcus albus SY3</name>
    <dbReference type="NCBI Taxonomy" id="1341156"/>
    <lineage>
        <taxon>Bacteria</taxon>
        <taxon>Bacillati</taxon>
        <taxon>Bacillota</taxon>
        <taxon>Clostridia</taxon>
        <taxon>Eubacteriales</taxon>
        <taxon>Oscillospiraceae</taxon>
        <taxon>Ruminococcus</taxon>
    </lineage>
</organism>